<dbReference type="InterPro" id="IPR007166">
    <property type="entry name" value="Class3_signal_pept_motif"/>
</dbReference>
<keyword evidence="1" id="KW-0812">Transmembrane</keyword>
<dbReference type="Pfam" id="PF04021">
    <property type="entry name" value="Class_IIIsignal"/>
    <property type="match status" value="1"/>
</dbReference>
<keyword evidence="1" id="KW-0472">Membrane</keyword>
<reference evidence="2" key="1">
    <citation type="submission" date="2020-07" db="EMBL/GenBank/DDBJ databases">
        <title>Methanobacterium. sp. MethCan genome.</title>
        <authorList>
            <person name="Postec A."/>
            <person name="Quemeneur M."/>
        </authorList>
    </citation>
    <scope>NUCLEOTIDE SEQUENCE</scope>
    <source>
        <strain evidence="2">MethCAN</strain>
    </source>
</reference>
<dbReference type="AlphaFoldDB" id="A0A8T8K4T3"/>
<dbReference type="KEGG" id="meme:HYG87_01245"/>
<organism evidence="2 3">
    <name type="scientific">Methanobacterium alkalithermotolerans</name>
    <dbReference type="NCBI Taxonomy" id="2731220"/>
    <lineage>
        <taxon>Archaea</taxon>
        <taxon>Methanobacteriati</taxon>
        <taxon>Methanobacteriota</taxon>
        <taxon>Methanomada group</taxon>
        <taxon>Methanobacteria</taxon>
        <taxon>Methanobacteriales</taxon>
        <taxon>Methanobacteriaceae</taxon>
        <taxon>Methanobacterium</taxon>
    </lineage>
</organism>
<feature type="transmembrane region" description="Helical" evidence="1">
    <location>
        <begin position="12"/>
        <end position="30"/>
    </location>
</feature>
<evidence type="ECO:0000313" key="3">
    <source>
        <dbReference type="Proteomes" id="UP000681041"/>
    </source>
</evidence>
<protein>
    <submittedName>
        <fullName evidence="2">Class III signal peptide-containing protein</fullName>
    </submittedName>
</protein>
<keyword evidence="3" id="KW-1185">Reference proteome</keyword>
<dbReference type="GeneID" id="64819347"/>
<evidence type="ECO:0000313" key="2">
    <source>
        <dbReference type="EMBL" id="QUH22485.1"/>
    </source>
</evidence>
<dbReference type="OrthoDB" id="71473at2157"/>
<gene>
    <name evidence="2" type="ORF">HYG87_01245</name>
</gene>
<dbReference type="Proteomes" id="UP000681041">
    <property type="component" value="Chromosome"/>
</dbReference>
<keyword evidence="1" id="KW-1133">Transmembrane helix</keyword>
<sequence length="127" mass="13714">MDKKGQLSAEFILLVGFILVIVLIFASIAGDQSEVNSVVASAKQGASEAVSERVFVNNTATSVRVTTVTVTGNENKTIQIRLSKTISPEFKNFVLNSSLNAVDDLGFNRTGNVITSNRYQYTITIVP</sequence>
<accession>A0A8T8K4T3</accession>
<name>A0A8T8K4T3_9EURY</name>
<dbReference type="EMBL" id="CP058560">
    <property type="protein sequence ID" value="QUH22485.1"/>
    <property type="molecule type" value="Genomic_DNA"/>
</dbReference>
<evidence type="ECO:0000256" key="1">
    <source>
        <dbReference type="SAM" id="Phobius"/>
    </source>
</evidence>
<proteinExistence type="predicted"/>
<dbReference type="RefSeq" id="WP_211533429.1">
    <property type="nucleotide sequence ID" value="NZ_CP058560.1"/>
</dbReference>